<protein>
    <recommendedName>
        <fullName evidence="1">Alpha-glutamyl/putrescinyl thymine pyrophosphorylase clade 3 domain-containing protein</fullName>
    </recommendedName>
</protein>
<dbReference type="InterPro" id="IPR041271">
    <property type="entry name" value="AGPT-Pplase3"/>
</dbReference>
<organism evidence="2 3">
    <name type="scientific">Bradyrhizobium japonicum</name>
    <dbReference type="NCBI Taxonomy" id="375"/>
    <lineage>
        <taxon>Bacteria</taxon>
        <taxon>Pseudomonadati</taxon>
        <taxon>Pseudomonadota</taxon>
        <taxon>Alphaproteobacteria</taxon>
        <taxon>Hyphomicrobiales</taxon>
        <taxon>Nitrobacteraceae</taxon>
        <taxon>Bradyrhizobium</taxon>
    </lineage>
</organism>
<gene>
    <name evidence="2" type="ORF">ABIF63_005771</name>
</gene>
<dbReference type="Proteomes" id="UP001549291">
    <property type="component" value="Unassembled WGS sequence"/>
</dbReference>
<reference evidence="2 3" key="1">
    <citation type="submission" date="2024-06" db="EMBL/GenBank/DDBJ databases">
        <title>Genomic Encyclopedia of Type Strains, Phase V (KMG-V): Genome sequencing to study the core and pangenomes of soil and plant-associated prokaryotes.</title>
        <authorList>
            <person name="Whitman W."/>
        </authorList>
    </citation>
    <scope>NUCLEOTIDE SEQUENCE [LARGE SCALE GENOMIC DNA]</scope>
    <source>
        <strain evidence="2 3">USDA 160</strain>
    </source>
</reference>
<keyword evidence="3" id="KW-1185">Reference proteome</keyword>
<dbReference type="Pfam" id="PF18746">
    <property type="entry name" value="aGPT-Pplase3"/>
    <property type="match status" value="1"/>
</dbReference>
<name>A0ABV2RYN4_BRAJP</name>
<dbReference type="RefSeq" id="WP_354270181.1">
    <property type="nucleotide sequence ID" value="NZ_CP066351.1"/>
</dbReference>
<comment type="caution">
    <text evidence="2">The sequence shown here is derived from an EMBL/GenBank/DDBJ whole genome shotgun (WGS) entry which is preliminary data.</text>
</comment>
<evidence type="ECO:0000259" key="1">
    <source>
        <dbReference type="Pfam" id="PF18746"/>
    </source>
</evidence>
<evidence type="ECO:0000313" key="3">
    <source>
        <dbReference type="Proteomes" id="UP001549291"/>
    </source>
</evidence>
<sequence>MWPSRSTIIAQLDQGLQAFSKEQHRLLGIADPAARNALVLQMTASLRRLDYTRLIKSRNISAHRADPTHRLFDPERAAALLARNGNLDEAIWLIFLSTHFGQHKKHGWRMLRDVYSQLGKGVWTWSKVSANPQKFRAWLQHNFQHIGGAFGNHRKYETLNPVSNSGTANIVDSFVKCFQPSPSKWFSNLVQSTGNDPHTLFGAAYDGLTIERFGRLAKFDFLALLGRLDLAPIAPGSAYLSGATGPLRGARLLVDGDASSQSRARDLDEILQQLDTVLHVGMQVMEDSICNWQKSPHKFVHFRG</sequence>
<evidence type="ECO:0000313" key="2">
    <source>
        <dbReference type="EMBL" id="MET4721665.1"/>
    </source>
</evidence>
<accession>A0ABV2RYN4</accession>
<dbReference type="EMBL" id="JBEPTQ010000002">
    <property type="protein sequence ID" value="MET4721665.1"/>
    <property type="molecule type" value="Genomic_DNA"/>
</dbReference>
<proteinExistence type="predicted"/>
<feature type="domain" description="Alpha-glutamyl/putrescinyl thymine pyrophosphorylase clade 3" evidence="1">
    <location>
        <begin position="34"/>
        <end position="304"/>
    </location>
</feature>